<dbReference type="InterPro" id="IPR029058">
    <property type="entry name" value="AB_hydrolase_fold"/>
</dbReference>
<dbReference type="Proteomes" id="UP000000787">
    <property type="component" value="Chromosome"/>
</dbReference>
<evidence type="ECO:0000256" key="3">
    <source>
        <dbReference type="ARBA" id="ARBA00022450"/>
    </source>
</evidence>
<dbReference type="SMART" id="SM00823">
    <property type="entry name" value="PKS_PP"/>
    <property type="match status" value="1"/>
</dbReference>
<dbReference type="InterPro" id="IPR045851">
    <property type="entry name" value="AMP-bd_C_sf"/>
</dbReference>
<sequence length="561" mass="62292">MPIYNSQLLILNDGLQPVPDGCIGQIWISGAGVGNGYTGQPGLTAERFRPNPFDYIPGSRMYCSGDLGRRNQNGAIEFLGRTDHQVKIRGFRVELTEIAQRLQQHPAVREALVMRHEHPLRGEYLVAYVVLIQPAQADVGALRRYLAKHSPPYLVPAEIVLLEAFPLSPNGKIDRQALPHPTANVHAGEARQPAARSFDPLEFQIRTIWEETLGIEPIGAQANFFELGGHSLLAIALMARIEERLGKRLPITILFDAPTIEQMVGLLRQEGYAPRWSPMVLMQAGRKGFPALFCVHALSGSAFAYTVLPKHISPDQPFYGIESRGRDINQAPDRSIEAMAAYYIEHMRLIQPSGPYCIAGWSLGGPVAFEMAQQLYRAGETVALLAIVDTGAPLAGRLPIEPAAIDDLSLLVPRLRHFGINLDLDFIQALPADQQLPYIMQQAVSGGFWSANITLAEIKRKGELIRTNLAARRNYSAQPYPGTINLFRTKQHPGYSDDEVTLGWDQLALTGVKVWEIPGDHLSIFHSPYVEVLGHALWECLQGCTDQLDELDYAHERYRAQ</sequence>
<evidence type="ECO:0000256" key="4">
    <source>
        <dbReference type="ARBA" id="ARBA00022553"/>
    </source>
</evidence>
<dbReference type="InterPro" id="IPR042099">
    <property type="entry name" value="ANL_N_sf"/>
</dbReference>
<dbReference type="InterPro" id="IPR036736">
    <property type="entry name" value="ACP-like_sf"/>
</dbReference>
<dbReference type="PROSITE" id="PS50075">
    <property type="entry name" value="CARRIER"/>
    <property type="match status" value="1"/>
</dbReference>
<dbReference type="EMBL" id="CP000875">
    <property type="protein sequence ID" value="ABX04216.1"/>
    <property type="molecule type" value="Genomic_DNA"/>
</dbReference>
<protein>
    <submittedName>
        <fullName evidence="6">Thioesterase</fullName>
    </submittedName>
</protein>
<dbReference type="GO" id="GO:0043041">
    <property type="term" value="P:amino acid activation for nonribosomal peptide biosynthetic process"/>
    <property type="evidence" value="ECO:0007669"/>
    <property type="project" value="TreeGrafter"/>
</dbReference>
<dbReference type="Pfam" id="PF00550">
    <property type="entry name" value="PP-binding"/>
    <property type="match status" value="1"/>
</dbReference>
<organism evidence="6 7">
    <name type="scientific">Herpetosiphon aurantiacus (strain ATCC 23779 / DSM 785 / 114-95)</name>
    <dbReference type="NCBI Taxonomy" id="316274"/>
    <lineage>
        <taxon>Bacteria</taxon>
        <taxon>Bacillati</taxon>
        <taxon>Chloroflexota</taxon>
        <taxon>Chloroflexia</taxon>
        <taxon>Herpetosiphonales</taxon>
        <taxon>Herpetosiphonaceae</taxon>
        <taxon>Herpetosiphon</taxon>
    </lineage>
</organism>
<dbReference type="FunFam" id="1.10.1200.10:FF:000005">
    <property type="entry name" value="Nonribosomal peptide synthetase 1"/>
    <property type="match status" value="1"/>
</dbReference>
<dbReference type="AlphaFoldDB" id="A9B4Q1"/>
<dbReference type="eggNOG" id="COG3319">
    <property type="taxonomic scope" value="Bacteria"/>
</dbReference>
<dbReference type="BioCyc" id="HAUR316274:GHYA-1597-MONOMER"/>
<dbReference type="PANTHER" id="PTHR45527:SF1">
    <property type="entry name" value="FATTY ACID SYNTHASE"/>
    <property type="match status" value="1"/>
</dbReference>
<dbReference type="InterPro" id="IPR001031">
    <property type="entry name" value="Thioesterase"/>
</dbReference>
<dbReference type="Gene3D" id="3.30.300.30">
    <property type="match status" value="1"/>
</dbReference>
<comment type="cofactor">
    <cofactor evidence="1">
        <name>pantetheine 4'-phosphate</name>
        <dbReference type="ChEBI" id="CHEBI:47942"/>
    </cofactor>
</comment>
<dbReference type="Gene3D" id="3.40.50.12780">
    <property type="entry name" value="N-terminal domain of ligase-like"/>
    <property type="match status" value="1"/>
</dbReference>
<dbReference type="GO" id="GO:0031177">
    <property type="term" value="F:phosphopantetheine binding"/>
    <property type="evidence" value="ECO:0007669"/>
    <property type="project" value="InterPro"/>
</dbReference>
<dbReference type="FunFam" id="3.30.300.30:FF:000010">
    <property type="entry name" value="Enterobactin synthetase component F"/>
    <property type="match status" value="1"/>
</dbReference>
<dbReference type="Gene3D" id="1.10.1200.10">
    <property type="entry name" value="ACP-like"/>
    <property type="match status" value="1"/>
</dbReference>
<dbReference type="InterPro" id="IPR025110">
    <property type="entry name" value="AMP-bd_C"/>
</dbReference>
<feature type="domain" description="Carrier" evidence="5">
    <location>
        <begin position="196"/>
        <end position="271"/>
    </location>
</feature>
<dbReference type="SUPFAM" id="SSF56801">
    <property type="entry name" value="Acetyl-CoA synthetase-like"/>
    <property type="match status" value="1"/>
</dbReference>
<evidence type="ECO:0000256" key="2">
    <source>
        <dbReference type="ARBA" id="ARBA00006432"/>
    </source>
</evidence>
<dbReference type="InParanoid" id="A9B4Q1"/>
<proteinExistence type="inferred from homology"/>
<dbReference type="GO" id="GO:0009239">
    <property type="term" value="P:enterobactin biosynthetic process"/>
    <property type="evidence" value="ECO:0007669"/>
    <property type="project" value="TreeGrafter"/>
</dbReference>
<dbReference type="STRING" id="316274.Haur_1573"/>
<dbReference type="PANTHER" id="PTHR45527">
    <property type="entry name" value="NONRIBOSOMAL PEPTIDE SYNTHETASE"/>
    <property type="match status" value="1"/>
</dbReference>
<keyword evidence="3" id="KW-0596">Phosphopantetheine</keyword>
<evidence type="ECO:0000256" key="1">
    <source>
        <dbReference type="ARBA" id="ARBA00001957"/>
    </source>
</evidence>
<dbReference type="InterPro" id="IPR009081">
    <property type="entry name" value="PP-bd_ACP"/>
</dbReference>
<reference evidence="6 7" key="1">
    <citation type="journal article" date="2011" name="Stand. Genomic Sci.">
        <title>Complete genome sequence of the filamentous gliding predatory bacterium Herpetosiphon aurantiacus type strain (114-95(T)).</title>
        <authorList>
            <person name="Kiss H."/>
            <person name="Nett M."/>
            <person name="Domin N."/>
            <person name="Martin K."/>
            <person name="Maresca J.A."/>
            <person name="Copeland A."/>
            <person name="Lapidus A."/>
            <person name="Lucas S."/>
            <person name="Berry K.W."/>
            <person name="Glavina Del Rio T."/>
            <person name="Dalin E."/>
            <person name="Tice H."/>
            <person name="Pitluck S."/>
            <person name="Richardson P."/>
            <person name="Bruce D."/>
            <person name="Goodwin L."/>
            <person name="Han C."/>
            <person name="Detter J.C."/>
            <person name="Schmutz J."/>
            <person name="Brettin T."/>
            <person name="Land M."/>
            <person name="Hauser L."/>
            <person name="Kyrpides N.C."/>
            <person name="Ivanova N."/>
            <person name="Goker M."/>
            <person name="Woyke T."/>
            <person name="Klenk H.P."/>
            <person name="Bryant D.A."/>
        </authorList>
    </citation>
    <scope>NUCLEOTIDE SEQUENCE [LARGE SCALE GENOMIC DNA]</scope>
    <source>
        <strain evidence="7">ATCC 23779 / DSM 785 / 114-95</strain>
    </source>
</reference>
<dbReference type="Gene3D" id="3.40.50.1820">
    <property type="entry name" value="alpha/beta hydrolase"/>
    <property type="match status" value="1"/>
</dbReference>
<evidence type="ECO:0000259" key="5">
    <source>
        <dbReference type="PROSITE" id="PS50075"/>
    </source>
</evidence>
<dbReference type="GO" id="GO:0005829">
    <property type="term" value="C:cytosol"/>
    <property type="evidence" value="ECO:0007669"/>
    <property type="project" value="TreeGrafter"/>
</dbReference>
<dbReference type="KEGG" id="hau:Haur_1573"/>
<dbReference type="GO" id="GO:0009366">
    <property type="term" value="C:enterobactin synthetase complex"/>
    <property type="evidence" value="ECO:0007669"/>
    <property type="project" value="TreeGrafter"/>
</dbReference>
<evidence type="ECO:0000313" key="7">
    <source>
        <dbReference type="Proteomes" id="UP000000787"/>
    </source>
</evidence>
<keyword evidence="4" id="KW-0597">Phosphoprotein</keyword>
<dbReference type="eggNOG" id="COG1020">
    <property type="taxonomic scope" value="Bacteria"/>
</dbReference>
<dbReference type="SUPFAM" id="SSF47336">
    <property type="entry name" value="ACP-like"/>
    <property type="match status" value="1"/>
</dbReference>
<dbReference type="Pfam" id="PF00975">
    <property type="entry name" value="Thioesterase"/>
    <property type="match status" value="1"/>
</dbReference>
<dbReference type="InterPro" id="IPR020806">
    <property type="entry name" value="PKS_PP-bd"/>
</dbReference>
<dbReference type="Pfam" id="PF13193">
    <property type="entry name" value="AMP-binding_C"/>
    <property type="match status" value="1"/>
</dbReference>
<evidence type="ECO:0000313" key="6">
    <source>
        <dbReference type="EMBL" id="ABX04216.1"/>
    </source>
</evidence>
<gene>
    <name evidence="6" type="ordered locus">Haur_1573</name>
</gene>
<dbReference type="SUPFAM" id="SSF53474">
    <property type="entry name" value="alpha/beta-Hydrolases"/>
    <property type="match status" value="1"/>
</dbReference>
<dbReference type="HOGENOM" id="CLU_000022_2_11_0"/>
<comment type="similarity">
    <text evidence="2">Belongs to the ATP-dependent AMP-binding enzyme family.</text>
</comment>
<accession>A9B4Q1</accession>
<name>A9B4Q1_HERA2</name>
<keyword evidence="7" id="KW-1185">Reference proteome</keyword>
<dbReference type="GO" id="GO:0047527">
    <property type="term" value="F:2,3-dihydroxybenzoate-serine ligase activity"/>
    <property type="evidence" value="ECO:0007669"/>
    <property type="project" value="TreeGrafter"/>
</dbReference>